<evidence type="ECO:0000256" key="5">
    <source>
        <dbReference type="ARBA" id="ARBA00022833"/>
    </source>
</evidence>
<dbReference type="FunFam" id="2.170.150.20:FF:000001">
    <property type="entry name" value="Peptide methionine sulfoxide reductase MsrB"/>
    <property type="match status" value="1"/>
</dbReference>
<dbReference type="InterPro" id="IPR028427">
    <property type="entry name" value="Met_Sox_Rdtase_MsrB"/>
</dbReference>
<comment type="cofactor">
    <cofactor evidence="1">
        <name>Zn(2+)</name>
        <dbReference type="ChEBI" id="CHEBI:29105"/>
    </cofactor>
</comment>
<evidence type="ECO:0000313" key="9">
    <source>
        <dbReference type="EMBL" id="SVD65044.1"/>
    </source>
</evidence>
<name>A0A382X2F2_9ZZZZ</name>
<dbReference type="GO" id="GO:0005737">
    <property type="term" value="C:cytoplasm"/>
    <property type="evidence" value="ECO:0007669"/>
    <property type="project" value="TreeGrafter"/>
</dbReference>
<dbReference type="GO" id="GO:0006979">
    <property type="term" value="P:response to oxidative stress"/>
    <property type="evidence" value="ECO:0007669"/>
    <property type="project" value="InterPro"/>
</dbReference>
<organism evidence="9">
    <name type="scientific">marine metagenome</name>
    <dbReference type="NCBI Taxonomy" id="408172"/>
    <lineage>
        <taxon>unclassified sequences</taxon>
        <taxon>metagenomes</taxon>
        <taxon>ecological metagenomes</taxon>
    </lineage>
</organism>
<evidence type="ECO:0000256" key="2">
    <source>
        <dbReference type="ARBA" id="ARBA00007174"/>
    </source>
</evidence>
<comment type="similarity">
    <text evidence="2">Belongs to the MsrB Met sulfoxide reductase family.</text>
</comment>
<protein>
    <recommendedName>
        <fullName evidence="3">peptide-methionine (R)-S-oxide reductase</fullName>
        <ecNumber evidence="3">1.8.4.12</ecNumber>
    </recommendedName>
</protein>
<keyword evidence="4" id="KW-0479">Metal-binding</keyword>
<sequence>MADKIVKSEGEWRQALTNEQYHVTREKGTEPAFTGKLCNNKVDGVYRCVCCGNELFDSECKYDSHSGWPSFWQPKAPDKVVEERDRSHGMQRTEALCRRCDAHLGHIFPDGPQPTGLRYCMNSAALKFEPREDR</sequence>
<keyword evidence="6" id="KW-0560">Oxidoreductase</keyword>
<dbReference type="InterPro" id="IPR011057">
    <property type="entry name" value="Mss4-like_sf"/>
</dbReference>
<dbReference type="Pfam" id="PF01641">
    <property type="entry name" value="SelR"/>
    <property type="match status" value="1"/>
</dbReference>
<dbReference type="PROSITE" id="PS51790">
    <property type="entry name" value="MSRB"/>
    <property type="match status" value="1"/>
</dbReference>
<dbReference type="GO" id="GO:0033743">
    <property type="term" value="F:peptide-methionine (R)-S-oxide reductase activity"/>
    <property type="evidence" value="ECO:0007669"/>
    <property type="project" value="UniProtKB-EC"/>
</dbReference>
<evidence type="ECO:0000256" key="3">
    <source>
        <dbReference type="ARBA" id="ARBA00012499"/>
    </source>
</evidence>
<accession>A0A382X2F2</accession>
<dbReference type="SUPFAM" id="SSF51316">
    <property type="entry name" value="Mss4-like"/>
    <property type="match status" value="1"/>
</dbReference>
<dbReference type="PANTHER" id="PTHR10173:SF52">
    <property type="entry name" value="METHIONINE-R-SULFOXIDE REDUCTASE B1"/>
    <property type="match status" value="1"/>
</dbReference>
<evidence type="ECO:0000256" key="6">
    <source>
        <dbReference type="ARBA" id="ARBA00023002"/>
    </source>
</evidence>
<evidence type="ECO:0000256" key="1">
    <source>
        <dbReference type="ARBA" id="ARBA00001947"/>
    </source>
</evidence>
<evidence type="ECO:0000256" key="4">
    <source>
        <dbReference type="ARBA" id="ARBA00022723"/>
    </source>
</evidence>
<proteinExistence type="inferred from homology"/>
<dbReference type="EC" id="1.8.4.12" evidence="3"/>
<feature type="domain" description="MsrB" evidence="8">
    <location>
        <begin position="9"/>
        <end position="131"/>
    </location>
</feature>
<dbReference type="PANTHER" id="PTHR10173">
    <property type="entry name" value="METHIONINE SULFOXIDE REDUCTASE"/>
    <property type="match status" value="1"/>
</dbReference>
<dbReference type="HAMAP" id="MF_01400">
    <property type="entry name" value="MsrB"/>
    <property type="match status" value="1"/>
</dbReference>
<evidence type="ECO:0000256" key="7">
    <source>
        <dbReference type="ARBA" id="ARBA00048488"/>
    </source>
</evidence>
<dbReference type="GO" id="GO:0030091">
    <property type="term" value="P:protein repair"/>
    <property type="evidence" value="ECO:0007669"/>
    <property type="project" value="InterPro"/>
</dbReference>
<dbReference type="AlphaFoldDB" id="A0A382X2F2"/>
<comment type="catalytic activity">
    <reaction evidence="7">
        <text>L-methionyl-[protein] + [thioredoxin]-disulfide + H2O = L-methionyl-(R)-S-oxide-[protein] + [thioredoxin]-dithiol</text>
        <dbReference type="Rhea" id="RHEA:24164"/>
        <dbReference type="Rhea" id="RHEA-COMP:10698"/>
        <dbReference type="Rhea" id="RHEA-COMP:10700"/>
        <dbReference type="Rhea" id="RHEA-COMP:12313"/>
        <dbReference type="Rhea" id="RHEA-COMP:12314"/>
        <dbReference type="ChEBI" id="CHEBI:15377"/>
        <dbReference type="ChEBI" id="CHEBI:16044"/>
        <dbReference type="ChEBI" id="CHEBI:29950"/>
        <dbReference type="ChEBI" id="CHEBI:45764"/>
        <dbReference type="ChEBI" id="CHEBI:50058"/>
        <dbReference type="EC" id="1.8.4.12"/>
    </reaction>
</comment>
<dbReference type="NCBIfam" id="TIGR00357">
    <property type="entry name" value="peptide-methionine (R)-S-oxide reductase MsrB"/>
    <property type="match status" value="1"/>
</dbReference>
<reference evidence="9" key="1">
    <citation type="submission" date="2018-05" db="EMBL/GenBank/DDBJ databases">
        <authorList>
            <person name="Lanie J.A."/>
            <person name="Ng W.-L."/>
            <person name="Kazmierczak K.M."/>
            <person name="Andrzejewski T.M."/>
            <person name="Davidsen T.M."/>
            <person name="Wayne K.J."/>
            <person name="Tettelin H."/>
            <person name="Glass J.I."/>
            <person name="Rusch D."/>
            <person name="Podicherti R."/>
            <person name="Tsui H.-C.T."/>
            <person name="Winkler M.E."/>
        </authorList>
    </citation>
    <scope>NUCLEOTIDE SEQUENCE</scope>
</reference>
<keyword evidence="5" id="KW-0862">Zinc</keyword>
<dbReference type="EMBL" id="UINC01164277">
    <property type="protein sequence ID" value="SVD65044.1"/>
    <property type="molecule type" value="Genomic_DNA"/>
</dbReference>
<dbReference type="GO" id="GO:0046872">
    <property type="term" value="F:metal ion binding"/>
    <property type="evidence" value="ECO:0007669"/>
    <property type="project" value="UniProtKB-KW"/>
</dbReference>
<dbReference type="Gene3D" id="2.170.150.20">
    <property type="entry name" value="Peptide methionine sulfoxide reductase"/>
    <property type="match status" value="1"/>
</dbReference>
<dbReference type="InterPro" id="IPR002579">
    <property type="entry name" value="Met_Sox_Rdtase_MsrB_dom"/>
</dbReference>
<gene>
    <name evidence="9" type="ORF">METZ01_LOCUS417898</name>
</gene>
<evidence type="ECO:0000259" key="8">
    <source>
        <dbReference type="PROSITE" id="PS51790"/>
    </source>
</evidence>